<dbReference type="PIRSF" id="PIRSF002741">
    <property type="entry name" value="MppA"/>
    <property type="match status" value="1"/>
</dbReference>
<comment type="caution">
    <text evidence="7">The sequence shown here is derived from an EMBL/GenBank/DDBJ whole genome shotgun (WGS) entry which is preliminary data.</text>
</comment>
<comment type="subcellular location">
    <subcellularLocation>
        <location evidence="1">Periplasm</location>
    </subcellularLocation>
</comment>
<evidence type="ECO:0000256" key="4">
    <source>
        <dbReference type="ARBA" id="ARBA00022729"/>
    </source>
</evidence>
<dbReference type="PANTHER" id="PTHR30290:SF9">
    <property type="entry name" value="OLIGOPEPTIDE-BINDING PROTEIN APPA"/>
    <property type="match status" value="1"/>
</dbReference>
<dbReference type="Gene3D" id="3.10.105.10">
    <property type="entry name" value="Dipeptide-binding Protein, Domain 3"/>
    <property type="match status" value="1"/>
</dbReference>
<dbReference type="InterPro" id="IPR000914">
    <property type="entry name" value="SBP_5_dom"/>
</dbReference>
<evidence type="ECO:0000256" key="5">
    <source>
        <dbReference type="SAM" id="SignalP"/>
    </source>
</evidence>
<evidence type="ECO:0000259" key="6">
    <source>
        <dbReference type="Pfam" id="PF00496"/>
    </source>
</evidence>
<feature type="domain" description="Solute-binding protein family 5" evidence="6">
    <location>
        <begin position="69"/>
        <end position="431"/>
    </location>
</feature>
<gene>
    <name evidence="7" type="ORF">IBL26_00285</name>
</gene>
<feature type="signal peptide" evidence="5">
    <location>
        <begin position="1"/>
        <end position="21"/>
    </location>
</feature>
<dbReference type="InterPro" id="IPR030678">
    <property type="entry name" value="Peptide/Ni-bd"/>
</dbReference>
<dbReference type="InterPro" id="IPR039424">
    <property type="entry name" value="SBP_5"/>
</dbReference>
<name>A0ABR7RFZ4_9PROT</name>
<dbReference type="Pfam" id="PF00496">
    <property type="entry name" value="SBP_bac_5"/>
    <property type="match status" value="1"/>
</dbReference>
<dbReference type="RefSeq" id="WP_187782437.1">
    <property type="nucleotide sequence ID" value="NZ_JACTVA010000001.1"/>
</dbReference>
<dbReference type="Proteomes" id="UP000626026">
    <property type="component" value="Unassembled WGS sequence"/>
</dbReference>
<evidence type="ECO:0000313" key="8">
    <source>
        <dbReference type="Proteomes" id="UP000626026"/>
    </source>
</evidence>
<dbReference type="Gene3D" id="3.40.190.10">
    <property type="entry name" value="Periplasmic binding protein-like II"/>
    <property type="match status" value="1"/>
</dbReference>
<sequence>MPVRVLPIALALAAMVGLAGAAPAGAADLRIGTQNVPVLDPHFLLLDSNIAYNQHIYGALTETDAQGRLVPDLATEWRPQGDNAWRFTLRRGVTFHDGSPFTADDVVFSLNRVPNVPNNPSPYSGQLLGVTEVRKVDDFTVDIVTDGFLPLLPAQIAKLSILSERAMAGRTTEDMNQGRAAIGTGPYRVTRVEGRERIFLSRFENYQGQKPDWENVEFRVLPSEGARSAALLSGDVDLIEFVPLQDAARLAKTPGITVHSGGSPRVMFVGVNVDPKLEAAGAPMRDPRVRQAISQALNRDGLVRSTLEGYGRVATQVGVPGMLGYLEDLRPDPYNPDAARKLLAEAGYPDGFTTSLVCPNGRYVADAQTCQAVGQMLARIGIKASVETLPASVFFSRIRTGANSAPLFLTAWSNVMGDAGYTLNNLYHSFDRAAKMGSANRSGYADAETDRMIDAALREADPARRLALLQGAGQRGMESRVLLPLFSVPVVLASRNGIRYDVGTSGSSEMTSAMRAHPR</sequence>
<keyword evidence="3" id="KW-0813">Transport</keyword>
<proteinExistence type="inferred from homology"/>
<organism evidence="7 8">
    <name type="scientific">Teichococcus aerophilus</name>
    <dbReference type="NCBI Taxonomy" id="1224513"/>
    <lineage>
        <taxon>Bacteria</taxon>
        <taxon>Pseudomonadati</taxon>
        <taxon>Pseudomonadota</taxon>
        <taxon>Alphaproteobacteria</taxon>
        <taxon>Acetobacterales</taxon>
        <taxon>Roseomonadaceae</taxon>
        <taxon>Roseomonas</taxon>
    </lineage>
</organism>
<evidence type="ECO:0000256" key="1">
    <source>
        <dbReference type="ARBA" id="ARBA00004418"/>
    </source>
</evidence>
<dbReference type="EMBL" id="JACTVA010000001">
    <property type="protein sequence ID" value="MBC9205254.1"/>
    <property type="molecule type" value="Genomic_DNA"/>
</dbReference>
<evidence type="ECO:0000256" key="3">
    <source>
        <dbReference type="ARBA" id="ARBA00022448"/>
    </source>
</evidence>
<feature type="chain" id="PRO_5046934343" evidence="5">
    <location>
        <begin position="22"/>
        <end position="519"/>
    </location>
</feature>
<keyword evidence="8" id="KW-1185">Reference proteome</keyword>
<accession>A0ABR7RFZ4</accession>
<reference evidence="7 8" key="1">
    <citation type="journal article" date="2013" name="Int. J. Syst. Evol. Microbiol.">
        <title>Roseomonas aerophila sp. nov., isolated from air.</title>
        <authorList>
            <person name="Kim S.J."/>
            <person name="Weon H.Y."/>
            <person name="Ahn J.H."/>
            <person name="Hong S.B."/>
            <person name="Seok S.J."/>
            <person name="Whang K.S."/>
            <person name="Kwon S.W."/>
        </authorList>
    </citation>
    <scope>NUCLEOTIDE SEQUENCE [LARGE SCALE GENOMIC DNA]</scope>
    <source>
        <strain evidence="7 8">NBRC 108923</strain>
    </source>
</reference>
<evidence type="ECO:0000313" key="7">
    <source>
        <dbReference type="EMBL" id="MBC9205254.1"/>
    </source>
</evidence>
<dbReference type="Gene3D" id="3.90.76.10">
    <property type="entry name" value="Dipeptide-binding Protein, Domain 1"/>
    <property type="match status" value="1"/>
</dbReference>
<protein>
    <submittedName>
        <fullName evidence="7">ABC transporter substrate-binding protein</fullName>
    </submittedName>
</protein>
<comment type="similarity">
    <text evidence="2">Belongs to the bacterial solute-binding protein 5 family.</text>
</comment>
<dbReference type="SUPFAM" id="SSF53850">
    <property type="entry name" value="Periplasmic binding protein-like II"/>
    <property type="match status" value="1"/>
</dbReference>
<dbReference type="CDD" id="cd08498">
    <property type="entry name" value="PBP2_NikA_DppA_OppA_like_2"/>
    <property type="match status" value="1"/>
</dbReference>
<keyword evidence="4 5" id="KW-0732">Signal</keyword>
<dbReference type="PANTHER" id="PTHR30290">
    <property type="entry name" value="PERIPLASMIC BINDING COMPONENT OF ABC TRANSPORTER"/>
    <property type="match status" value="1"/>
</dbReference>
<evidence type="ECO:0000256" key="2">
    <source>
        <dbReference type="ARBA" id="ARBA00005695"/>
    </source>
</evidence>